<feature type="signal peptide" evidence="1">
    <location>
        <begin position="1"/>
        <end position="18"/>
    </location>
</feature>
<feature type="chain" id="PRO_5031417121" description="TonB C-terminal domain-containing protein" evidence="1">
    <location>
        <begin position="19"/>
        <end position="138"/>
    </location>
</feature>
<dbReference type="AlphaFoldDB" id="A0A7X8SNH9"/>
<name>A0A7X8SNH9_9BACT</name>
<dbReference type="PROSITE" id="PS52015">
    <property type="entry name" value="TONB_CTD"/>
    <property type="match status" value="1"/>
</dbReference>
<dbReference type="GO" id="GO:0055085">
    <property type="term" value="P:transmembrane transport"/>
    <property type="evidence" value="ECO:0007669"/>
    <property type="project" value="InterPro"/>
</dbReference>
<keyword evidence="1" id="KW-0732">Signal</keyword>
<dbReference type="Gene3D" id="3.30.1150.10">
    <property type="match status" value="1"/>
</dbReference>
<keyword evidence="4" id="KW-1185">Reference proteome</keyword>
<reference evidence="3 4" key="1">
    <citation type="submission" date="2020-04" db="EMBL/GenBank/DDBJ databases">
        <title>Flammeovirga sp. SR4, a novel species isolated from seawater.</title>
        <authorList>
            <person name="Wang X."/>
        </authorList>
    </citation>
    <scope>NUCLEOTIDE SEQUENCE [LARGE SCALE GENOMIC DNA]</scope>
    <source>
        <strain evidence="3 4">SR4</strain>
    </source>
</reference>
<dbReference type="RefSeq" id="WP_168884093.1">
    <property type="nucleotide sequence ID" value="NZ_JABAIL010000006.1"/>
</dbReference>
<evidence type="ECO:0000256" key="1">
    <source>
        <dbReference type="SAM" id="SignalP"/>
    </source>
</evidence>
<dbReference type="Pfam" id="PF03544">
    <property type="entry name" value="TonB_C"/>
    <property type="match status" value="1"/>
</dbReference>
<accession>A0A7X8SNH9</accession>
<dbReference type="SUPFAM" id="SSF74653">
    <property type="entry name" value="TolA/TonB C-terminal domain"/>
    <property type="match status" value="1"/>
</dbReference>
<protein>
    <recommendedName>
        <fullName evidence="2">TonB C-terminal domain-containing protein</fullName>
    </recommendedName>
</protein>
<evidence type="ECO:0000313" key="4">
    <source>
        <dbReference type="Proteomes" id="UP000585050"/>
    </source>
</evidence>
<organism evidence="3 4">
    <name type="scientific">Flammeovirga agarivorans</name>
    <dbReference type="NCBI Taxonomy" id="2726742"/>
    <lineage>
        <taxon>Bacteria</taxon>
        <taxon>Pseudomonadati</taxon>
        <taxon>Bacteroidota</taxon>
        <taxon>Cytophagia</taxon>
        <taxon>Cytophagales</taxon>
        <taxon>Flammeovirgaceae</taxon>
        <taxon>Flammeovirga</taxon>
    </lineage>
</organism>
<sequence>MYYNLLLLFCLSSITLFAQEKSKCVSTYDAELGEEVYEYLDEPATTKGESSKLFRTLVKNIKYPTEAKRIGLEGKLYIDFVVTKKGKVANLRVSIGDVPLDDTESVYRVLSNEEWIIGKCNGKHVATKLKIVITICLG</sequence>
<evidence type="ECO:0000259" key="2">
    <source>
        <dbReference type="PROSITE" id="PS52015"/>
    </source>
</evidence>
<comment type="caution">
    <text evidence="3">The sequence shown here is derived from an EMBL/GenBank/DDBJ whole genome shotgun (WGS) entry which is preliminary data.</text>
</comment>
<proteinExistence type="predicted"/>
<evidence type="ECO:0000313" key="3">
    <source>
        <dbReference type="EMBL" id="NLR93382.1"/>
    </source>
</evidence>
<dbReference type="EMBL" id="JABAIL010000006">
    <property type="protein sequence ID" value="NLR93382.1"/>
    <property type="molecule type" value="Genomic_DNA"/>
</dbReference>
<gene>
    <name evidence="3" type="ORF">HGP29_19455</name>
</gene>
<dbReference type="Proteomes" id="UP000585050">
    <property type="component" value="Unassembled WGS sequence"/>
</dbReference>
<dbReference type="InterPro" id="IPR037682">
    <property type="entry name" value="TonB_C"/>
</dbReference>
<feature type="domain" description="TonB C-terminal" evidence="2">
    <location>
        <begin position="48"/>
        <end position="138"/>
    </location>
</feature>